<dbReference type="Proteomes" id="UP000823521">
    <property type="component" value="Unassembled WGS sequence"/>
</dbReference>
<gene>
    <name evidence="1" type="ORF">GSF22_21460</name>
</gene>
<accession>A0ABS3VVI8</accession>
<comment type="caution">
    <text evidence="1">The sequence shown here is derived from an EMBL/GenBank/DDBJ whole genome shotgun (WGS) entry which is preliminary data.</text>
</comment>
<dbReference type="PROSITE" id="PS51257">
    <property type="entry name" value="PROKAR_LIPOPROTEIN"/>
    <property type="match status" value="1"/>
</dbReference>
<evidence type="ECO:0000313" key="1">
    <source>
        <dbReference type="EMBL" id="MBO4208557.1"/>
    </source>
</evidence>
<evidence type="ECO:0000313" key="2">
    <source>
        <dbReference type="Proteomes" id="UP000823521"/>
    </source>
</evidence>
<keyword evidence="2" id="KW-1185">Reference proteome</keyword>
<dbReference type="EMBL" id="WVUH01000207">
    <property type="protein sequence ID" value="MBO4208557.1"/>
    <property type="molecule type" value="Genomic_DNA"/>
</dbReference>
<name>A0ABS3VVI8_MICEH</name>
<proteinExistence type="predicted"/>
<protein>
    <submittedName>
        <fullName evidence="1">Uncharacterized protein</fullName>
    </submittedName>
</protein>
<sequence length="181" mass="18676">MRGRLCLAGFGLLLGGCAQPDEQIAVPAPVPVLVDAPAGSAGGACRLLDFALVEEATGVRFDVAAASEQGDTHSCVIRAEQQAVPDLTLSVSETSIDLAAFKADLMPKGARAVPGLGRAAYRLTVAPASKQGPVAEVAWLAEDGRLASLRYTLPVGQVRADAEGFTPKLVTLAKQVDTRAL</sequence>
<reference evidence="1 2" key="1">
    <citation type="submission" date="2019-12" db="EMBL/GenBank/DDBJ databases">
        <title>Whole genome sequencing of endophytic Actinobacterium Micromonospora sp. MPMI6T.</title>
        <authorList>
            <person name="Evv R."/>
            <person name="Podile A.R."/>
        </authorList>
    </citation>
    <scope>NUCLEOTIDE SEQUENCE [LARGE SCALE GENOMIC DNA]</scope>
    <source>
        <strain evidence="1 2">MPMI6</strain>
    </source>
</reference>
<organism evidence="1 2">
    <name type="scientific">Micromonospora echinofusca</name>
    <dbReference type="NCBI Taxonomy" id="47858"/>
    <lineage>
        <taxon>Bacteria</taxon>
        <taxon>Bacillati</taxon>
        <taxon>Actinomycetota</taxon>
        <taxon>Actinomycetes</taxon>
        <taxon>Micromonosporales</taxon>
        <taxon>Micromonosporaceae</taxon>
        <taxon>Micromonospora</taxon>
    </lineage>
</organism>